<organism evidence="12 14">
    <name type="scientific">Nitzschia inconspicua</name>
    <dbReference type="NCBI Taxonomy" id="303405"/>
    <lineage>
        <taxon>Eukaryota</taxon>
        <taxon>Sar</taxon>
        <taxon>Stramenopiles</taxon>
        <taxon>Ochrophyta</taxon>
        <taxon>Bacillariophyta</taxon>
        <taxon>Bacillariophyceae</taxon>
        <taxon>Bacillariophycidae</taxon>
        <taxon>Bacillariales</taxon>
        <taxon>Bacillariaceae</taxon>
        <taxon>Nitzschia</taxon>
    </lineage>
</organism>
<evidence type="ECO:0000256" key="4">
    <source>
        <dbReference type="ARBA" id="ARBA00023002"/>
    </source>
</evidence>
<evidence type="ECO:0000259" key="11">
    <source>
        <dbReference type="PROSITE" id="PS51352"/>
    </source>
</evidence>
<dbReference type="Proteomes" id="UP000693970">
    <property type="component" value="Unassembled WGS sequence"/>
</dbReference>
<feature type="domain" description="Thioredoxin" evidence="11">
    <location>
        <begin position="71"/>
        <end position="244"/>
    </location>
</feature>
<evidence type="ECO:0000256" key="5">
    <source>
        <dbReference type="ARBA" id="ARBA00023157"/>
    </source>
</evidence>
<dbReference type="GO" id="GO:0008379">
    <property type="term" value="F:thioredoxin peroxidase activity"/>
    <property type="evidence" value="ECO:0007669"/>
    <property type="project" value="TreeGrafter"/>
</dbReference>
<dbReference type="OrthoDB" id="338622at2759"/>
<reference evidence="12" key="1">
    <citation type="journal article" date="2021" name="Sci. Rep.">
        <title>Diploid genomic architecture of Nitzschia inconspicua, an elite biomass production diatom.</title>
        <authorList>
            <person name="Oliver A."/>
            <person name="Podell S."/>
            <person name="Pinowska A."/>
            <person name="Traller J.C."/>
            <person name="Smith S.R."/>
            <person name="McClure R."/>
            <person name="Beliaev A."/>
            <person name="Bohutskyi P."/>
            <person name="Hill E.A."/>
            <person name="Rabines A."/>
            <person name="Zheng H."/>
            <person name="Allen L.Z."/>
            <person name="Kuo A."/>
            <person name="Grigoriev I.V."/>
            <person name="Allen A.E."/>
            <person name="Hazlebeck D."/>
            <person name="Allen E.E."/>
        </authorList>
    </citation>
    <scope>NUCLEOTIDE SEQUENCE</scope>
    <source>
        <strain evidence="12">Hildebrandi</strain>
    </source>
</reference>
<evidence type="ECO:0000256" key="8">
    <source>
        <dbReference type="ARBA" id="ARBA00038489"/>
    </source>
</evidence>
<evidence type="ECO:0000256" key="1">
    <source>
        <dbReference type="ARBA" id="ARBA00013017"/>
    </source>
</evidence>
<sequence length="527" mass="57997">MGGESETVERSESRSIALSAMEEDETYLKTFQEEMNEIMEAFYAVVSDEDIREYQRFVESISQRKVAEGALQPGAKAPDFEMEDQDGEMVMLRELLRKGPVVLVFYRGKWCPHCNRHIMAMQEYVSKFEAKGASMVCVSPMLPDGTHYLATKRSLNFPVCSDVGNVLAKKYNITFEIQPAFRDSMFRWGEDIPLHNGDDTWEVPLPATYVIDTDGRLLWSFIDNDPAIRADPEEILHAISTASARETFSSEMKLSYDASVENSPNPEIEQIPRRKEMFNRRHLSSTFKTKFKKLFGKKRDPPSEFLSSGVESSVVNQAGSPAMVEPKVDTKGEKPPTSASTTKGPEAAVASSPTPGAESTPVPEPAPVSANEQSIPEASGLVPTATPNPQTNVSVREEPNPGWATAEKGNVGTTASAESPVTTAPGARPAKSVPAGYVSGTRKDQEISSGVQDRIAGLKASGLATQNTGGKRMKTPRIITDTKESWDREGNITRELTRYITEPDGTKRTEKETIYIRAAEAQQAQQQ</sequence>
<name>A0A9K3K7Y2_9STRA</name>
<keyword evidence="14" id="KW-1185">Reference proteome</keyword>
<evidence type="ECO:0000256" key="6">
    <source>
        <dbReference type="ARBA" id="ARBA00023284"/>
    </source>
</evidence>
<dbReference type="InterPro" id="IPR013766">
    <property type="entry name" value="Thioredoxin_domain"/>
</dbReference>
<comment type="similarity">
    <text evidence="8">Belongs to the peroxiredoxin family. BCP/PrxQ subfamily.</text>
</comment>
<dbReference type="AlphaFoldDB" id="A0A9K3K7Y2"/>
<evidence type="ECO:0000256" key="9">
    <source>
        <dbReference type="ARBA" id="ARBA00049091"/>
    </source>
</evidence>
<keyword evidence="3" id="KW-0049">Antioxidant</keyword>
<dbReference type="PANTHER" id="PTHR42801:SF7">
    <property type="entry name" value="SLL1159 PROTEIN"/>
    <property type="match status" value="1"/>
</dbReference>
<dbReference type="PANTHER" id="PTHR42801">
    <property type="entry name" value="THIOREDOXIN-DEPENDENT PEROXIDE REDUCTASE"/>
    <property type="match status" value="1"/>
</dbReference>
<evidence type="ECO:0000256" key="3">
    <source>
        <dbReference type="ARBA" id="ARBA00022862"/>
    </source>
</evidence>
<evidence type="ECO:0000256" key="7">
    <source>
        <dbReference type="ARBA" id="ARBA00032824"/>
    </source>
</evidence>
<keyword evidence="6" id="KW-0676">Redox-active center</keyword>
<feature type="compositionally biased region" description="Polar residues" evidence="10">
    <location>
        <begin position="385"/>
        <end position="394"/>
    </location>
</feature>
<dbReference type="Pfam" id="PF00578">
    <property type="entry name" value="AhpC-TSA"/>
    <property type="match status" value="1"/>
</dbReference>
<dbReference type="EMBL" id="JAGRRH010000007">
    <property type="protein sequence ID" value="KAG7367104.1"/>
    <property type="molecule type" value="Genomic_DNA"/>
</dbReference>
<keyword evidence="2" id="KW-0575">Peroxidase</keyword>
<evidence type="ECO:0000256" key="10">
    <source>
        <dbReference type="SAM" id="MobiDB-lite"/>
    </source>
</evidence>
<evidence type="ECO:0000313" key="14">
    <source>
        <dbReference type="Proteomes" id="UP000693970"/>
    </source>
</evidence>
<dbReference type="InterPro" id="IPR000866">
    <property type="entry name" value="AhpC/TSA"/>
</dbReference>
<gene>
    <name evidence="12" type="ORF">IV203_004855</name>
    <name evidence="13" type="ORF">IV203_029774</name>
</gene>
<accession>A0A9K3K7Y2</accession>
<evidence type="ECO:0000313" key="12">
    <source>
        <dbReference type="EMBL" id="KAG7338600.1"/>
    </source>
</evidence>
<protein>
    <recommendedName>
        <fullName evidence="1">thioredoxin-dependent peroxiredoxin</fullName>
        <ecNumber evidence="1">1.11.1.24</ecNumber>
    </recommendedName>
    <alternativeName>
        <fullName evidence="7">Thioredoxin peroxidase</fullName>
    </alternativeName>
</protein>
<dbReference type="PROSITE" id="PS51352">
    <property type="entry name" value="THIOREDOXIN_2"/>
    <property type="match status" value="1"/>
</dbReference>
<dbReference type="InterPro" id="IPR050924">
    <property type="entry name" value="Peroxiredoxin_BCP/PrxQ"/>
</dbReference>
<feature type="region of interest" description="Disordered" evidence="10">
    <location>
        <begin position="316"/>
        <end position="452"/>
    </location>
</feature>
<dbReference type="EMBL" id="JAGRRH010000053">
    <property type="protein sequence ID" value="KAG7338600.1"/>
    <property type="molecule type" value="Genomic_DNA"/>
</dbReference>
<dbReference type="GO" id="GO:0045454">
    <property type="term" value="P:cell redox homeostasis"/>
    <property type="evidence" value="ECO:0007669"/>
    <property type="project" value="TreeGrafter"/>
</dbReference>
<proteinExistence type="inferred from homology"/>
<evidence type="ECO:0000313" key="13">
    <source>
        <dbReference type="EMBL" id="KAG7367104.1"/>
    </source>
</evidence>
<keyword evidence="4" id="KW-0560">Oxidoreductase</keyword>
<comment type="caution">
    <text evidence="12">The sequence shown here is derived from an EMBL/GenBank/DDBJ whole genome shotgun (WGS) entry which is preliminary data.</text>
</comment>
<feature type="compositionally biased region" description="Polar residues" evidence="10">
    <location>
        <begin position="411"/>
        <end position="422"/>
    </location>
</feature>
<evidence type="ECO:0000256" key="2">
    <source>
        <dbReference type="ARBA" id="ARBA00022559"/>
    </source>
</evidence>
<dbReference type="GO" id="GO:0005737">
    <property type="term" value="C:cytoplasm"/>
    <property type="evidence" value="ECO:0007669"/>
    <property type="project" value="TreeGrafter"/>
</dbReference>
<reference evidence="12" key="2">
    <citation type="submission" date="2021-04" db="EMBL/GenBank/DDBJ databases">
        <authorList>
            <person name="Podell S."/>
        </authorList>
    </citation>
    <scope>NUCLEOTIDE SEQUENCE</scope>
    <source>
        <strain evidence="12">Hildebrandi</strain>
    </source>
</reference>
<dbReference type="GO" id="GO:0034599">
    <property type="term" value="P:cellular response to oxidative stress"/>
    <property type="evidence" value="ECO:0007669"/>
    <property type="project" value="TreeGrafter"/>
</dbReference>
<dbReference type="EC" id="1.11.1.24" evidence="1"/>
<comment type="catalytic activity">
    <reaction evidence="9">
        <text>a hydroperoxide + [thioredoxin]-dithiol = an alcohol + [thioredoxin]-disulfide + H2O</text>
        <dbReference type="Rhea" id="RHEA:62620"/>
        <dbReference type="Rhea" id="RHEA-COMP:10698"/>
        <dbReference type="Rhea" id="RHEA-COMP:10700"/>
        <dbReference type="ChEBI" id="CHEBI:15377"/>
        <dbReference type="ChEBI" id="CHEBI:29950"/>
        <dbReference type="ChEBI" id="CHEBI:30879"/>
        <dbReference type="ChEBI" id="CHEBI:35924"/>
        <dbReference type="ChEBI" id="CHEBI:50058"/>
        <dbReference type="EC" id="1.11.1.24"/>
    </reaction>
</comment>
<keyword evidence="5" id="KW-1015">Disulfide bond</keyword>
<dbReference type="CDD" id="cd02970">
    <property type="entry name" value="PRX_like2"/>
    <property type="match status" value="1"/>
</dbReference>